<proteinExistence type="predicted"/>
<sequence>MVSRKKFTKLLVEPETFLTLKIKYSGDVAKVEKKGTLEYRSMHSAYHITASMDWEHSGSVDNLKVAFPTHSLHRRKGREEGYQVLVGAGRRCHECTAVLVLKKNLVLSLCFSGWEAEEGNHKDTKKDKKDEVIGRHGSVHVQRWMAWFDLQCPDFLLCRNGNLKTLRDWAYDRAAIKFRGVDADINFNVSDYYEDIKQVMSNFMKDEFVHILRRQSTGFSRGSSKYRGVTLHNIVVSAAEFEGTSSFVKDTLYNLKEKLEAWTSLLRNSSHVDVEAHPRQLHNWVGGPPNLYDISGSAHFINKCDNGIVIHRNRDPEAGPMDQVQVCVRKSFIILEYMIGDYDETYRNLFTLSVNIMDRVGSLAKDFILINPSDCATPVKHSKLEKLRQDDKWENDFFSDGEPLITNRKVRAQDLHLKLQRKGLQSASRSGKSYAPNMRVLSERLTGTMTSTTYKCRSAKIKSC</sequence>
<dbReference type="PANTHER" id="PTHR32467">
    <property type="entry name" value="AP2-LIKE ETHYLENE-RESPONSIVE TRANSCRIPTION FACTOR"/>
    <property type="match status" value="1"/>
</dbReference>
<evidence type="ECO:0000313" key="2">
    <source>
        <dbReference type="Proteomes" id="UP001189624"/>
    </source>
</evidence>
<dbReference type="EMBL" id="OY731398">
    <property type="protein sequence ID" value="CAJ1813839.1"/>
    <property type="molecule type" value="Genomic_DNA"/>
</dbReference>
<dbReference type="AlphaFoldDB" id="A0AA86RMG1"/>
<reference evidence="1" key="1">
    <citation type="submission" date="2023-10" db="EMBL/GenBank/DDBJ databases">
        <authorList>
            <person name="Domelevo Entfellner J.-B."/>
        </authorList>
    </citation>
    <scope>NUCLEOTIDE SEQUENCE</scope>
</reference>
<protein>
    <recommendedName>
        <fullName evidence="3">AP2/ERF domain-containing protein</fullName>
    </recommendedName>
</protein>
<evidence type="ECO:0008006" key="3">
    <source>
        <dbReference type="Google" id="ProtNLM"/>
    </source>
</evidence>
<accession>A0AA86RMG1</accession>
<evidence type="ECO:0000313" key="1">
    <source>
        <dbReference type="EMBL" id="CAJ1813839.1"/>
    </source>
</evidence>
<dbReference type="Gramene" id="rna-AYBTSS11_LOCUS968">
    <property type="protein sequence ID" value="CAJ1813839.1"/>
    <property type="gene ID" value="gene-AYBTSS11_LOCUS968"/>
</dbReference>
<keyword evidence="2" id="KW-1185">Reference proteome</keyword>
<organism evidence="1 2">
    <name type="scientific">Sphenostylis stenocarpa</name>
    <dbReference type="NCBI Taxonomy" id="92480"/>
    <lineage>
        <taxon>Eukaryota</taxon>
        <taxon>Viridiplantae</taxon>
        <taxon>Streptophyta</taxon>
        <taxon>Embryophyta</taxon>
        <taxon>Tracheophyta</taxon>
        <taxon>Spermatophyta</taxon>
        <taxon>Magnoliopsida</taxon>
        <taxon>eudicotyledons</taxon>
        <taxon>Gunneridae</taxon>
        <taxon>Pentapetalae</taxon>
        <taxon>rosids</taxon>
        <taxon>fabids</taxon>
        <taxon>Fabales</taxon>
        <taxon>Fabaceae</taxon>
        <taxon>Papilionoideae</taxon>
        <taxon>50 kb inversion clade</taxon>
        <taxon>NPAAA clade</taxon>
        <taxon>indigoferoid/millettioid clade</taxon>
        <taxon>Phaseoleae</taxon>
        <taxon>Sphenostylis</taxon>
    </lineage>
</organism>
<dbReference type="PANTHER" id="PTHR32467:SF226">
    <property type="entry name" value="AP2_ERF DOMAIN-CONTAINING PROTEIN"/>
    <property type="match status" value="1"/>
</dbReference>
<name>A0AA86RMG1_9FABA</name>
<dbReference type="Proteomes" id="UP001189624">
    <property type="component" value="Chromosome 1"/>
</dbReference>
<gene>
    <name evidence="1" type="ORF">AYBTSS11_LOCUS968</name>
</gene>